<evidence type="ECO:0000256" key="1">
    <source>
        <dbReference type="SAM" id="MobiDB-lite"/>
    </source>
</evidence>
<dbReference type="EMBL" id="CAFBPD010000023">
    <property type="protein sequence ID" value="CAB4999188.1"/>
    <property type="molecule type" value="Genomic_DNA"/>
</dbReference>
<protein>
    <submittedName>
        <fullName evidence="2">Unannotated protein</fullName>
    </submittedName>
</protein>
<reference evidence="2" key="1">
    <citation type="submission" date="2020-05" db="EMBL/GenBank/DDBJ databases">
        <authorList>
            <person name="Chiriac C."/>
            <person name="Salcher M."/>
            <person name="Ghai R."/>
            <person name="Kavagutti S V."/>
        </authorList>
    </citation>
    <scope>NUCLEOTIDE SEQUENCE</scope>
</reference>
<evidence type="ECO:0000313" key="2">
    <source>
        <dbReference type="EMBL" id="CAB4999188.1"/>
    </source>
</evidence>
<dbReference type="AlphaFoldDB" id="A0A6J7P2M2"/>
<accession>A0A6J7P2M2</accession>
<gene>
    <name evidence="2" type="ORF">UFOPK4061_00203</name>
</gene>
<organism evidence="2">
    <name type="scientific">freshwater metagenome</name>
    <dbReference type="NCBI Taxonomy" id="449393"/>
    <lineage>
        <taxon>unclassified sequences</taxon>
        <taxon>metagenomes</taxon>
        <taxon>ecological metagenomes</taxon>
    </lineage>
</organism>
<proteinExistence type="predicted"/>
<name>A0A6J7P2M2_9ZZZZ</name>
<sequence>MMTGTPPTLSMSLITNRPNGLTSASSGTFEPIRWKSSISSSTRAS</sequence>
<feature type="region of interest" description="Disordered" evidence="1">
    <location>
        <begin position="1"/>
        <end position="28"/>
    </location>
</feature>